<protein>
    <submittedName>
        <fullName evidence="7">Uncharacterized protein</fullName>
    </submittedName>
</protein>
<evidence type="ECO:0000256" key="6">
    <source>
        <dbReference type="SAM" id="Phobius"/>
    </source>
</evidence>
<keyword evidence="2" id="KW-0217">Developmental protein</keyword>
<organism evidence="7 8">
    <name type="scientific">Nepenthes gracilis</name>
    <name type="common">Slender pitcher plant</name>
    <dbReference type="NCBI Taxonomy" id="150966"/>
    <lineage>
        <taxon>Eukaryota</taxon>
        <taxon>Viridiplantae</taxon>
        <taxon>Streptophyta</taxon>
        <taxon>Embryophyta</taxon>
        <taxon>Tracheophyta</taxon>
        <taxon>Spermatophyta</taxon>
        <taxon>Magnoliopsida</taxon>
        <taxon>eudicotyledons</taxon>
        <taxon>Gunneridae</taxon>
        <taxon>Pentapetalae</taxon>
        <taxon>Caryophyllales</taxon>
        <taxon>Nepenthaceae</taxon>
        <taxon>Nepenthes</taxon>
    </lineage>
</organism>
<comment type="caution">
    <text evidence="7">The sequence shown here is derived from an EMBL/GenBank/DDBJ whole genome shotgun (WGS) entry which is preliminary data.</text>
</comment>
<keyword evidence="6" id="KW-0472">Membrane</keyword>
<reference evidence="7" key="1">
    <citation type="submission" date="2023-05" db="EMBL/GenBank/DDBJ databases">
        <title>Nepenthes gracilis genome sequencing.</title>
        <authorList>
            <person name="Fukushima K."/>
        </authorList>
    </citation>
    <scope>NUCLEOTIDE SEQUENCE</scope>
    <source>
        <strain evidence="7">SING2019-196</strain>
    </source>
</reference>
<evidence type="ECO:0000256" key="3">
    <source>
        <dbReference type="ARBA" id="ARBA00022782"/>
    </source>
</evidence>
<feature type="region of interest" description="Disordered" evidence="5">
    <location>
        <begin position="70"/>
        <end position="112"/>
    </location>
</feature>
<dbReference type="InterPro" id="IPR039618">
    <property type="entry name" value="CLE9-13"/>
</dbReference>
<dbReference type="EMBL" id="BSYO01000030">
    <property type="protein sequence ID" value="GMH26208.1"/>
    <property type="molecule type" value="Genomic_DNA"/>
</dbReference>
<feature type="transmembrane region" description="Helical" evidence="6">
    <location>
        <begin position="7"/>
        <end position="26"/>
    </location>
</feature>
<evidence type="ECO:0000256" key="2">
    <source>
        <dbReference type="ARBA" id="ARBA00022473"/>
    </source>
</evidence>
<sequence length="112" mass="12946">MASKISYIFFILLFLSAFSIFLHEFYHLNCYSHVNRRESIVEVGYLSHRRLIDRKVDISSTRSFDFTPFYKHSGSSRRQNMPAMRGPAGEDIDPLNGAELRRVPSGPNPLHN</sequence>
<evidence type="ECO:0000256" key="5">
    <source>
        <dbReference type="SAM" id="MobiDB-lite"/>
    </source>
</evidence>
<evidence type="ECO:0000256" key="1">
    <source>
        <dbReference type="ARBA" id="ARBA00005416"/>
    </source>
</evidence>
<accession>A0AAD3T9Y3</accession>
<dbReference type="PANTHER" id="PTHR34359:SF5">
    <property type="entry name" value="CLAVATA3_ESR (CLE)-RELATED PROTEIN 9"/>
    <property type="match status" value="1"/>
</dbReference>
<evidence type="ECO:0000256" key="4">
    <source>
        <dbReference type="ARBA" id="ARBA00023278"/>
    </source>
</evidence>
<evidence type="ECO:0000313" key="8">
    <source>
        <dbReference type="Proteomes" id="UP001279734"/>
    </source>
</evidence>
<dbReference type="AlphaFoldDB" id="A0AAD3T9Y3"/>
<keyword evidence="6" id="KW-0812">Transmembrane</keyword>
<name>A0AAD3T9Y3_NEPGR</name>
<dbReference type="GO" id="GO:0030154">
    <property type="term" value="P:cell differentiation"/>
    <property type="evidence" value="ECO:0007669"/>
    <property type="project" value="UniProtKB-KW"/>
</dbReference>
<keyword evidence="4" id="KW-0379">Hydroxylation</keyword>
<dbReference type="Proteomes" id="UP001279734">
    <property type="component" value="Unassembled WGS sequence"/>
</dbReference>
<keyword evidence="3" id="KW-0221">Differentiation</keyword>
<evidence type="ECO:0000313" key="7">
    <source>
        <dbReference type="EMBL" id="GMH26208.1"/>
    </source>
</evidence>
<keyword evidence="6" id="KW-1133">Transmembrane helix</keyword>
<keyword evidence="8" id="KW-1185">Reference proteome</keyword>
<proteinExistence type="inferred from homology"/>
<dbReference type="PANTHER" id="PTHR34359">
    <property type="entry name" value="CLAVATA3/ESR (CLE)-RELATED PROTEIN 10"/>
    <property type="match status" value="1"/>
</dbReference>
<comment type="similarity">
    <text evidence="1">Belongs to the CLV3/ESR signal peptide family.</text>
</comment>
<gene>
    <name evidence="7" type="ORF">Nepgr_028051</name>
</gene>